<dbReference type="Pfam" id="PF24864">
    <property type="entry name" value="DUF7730"/>
    <property type="match status" value="1"/>
</dbReference>
<organism evidence="3 4">
    <name type="scientific">Zymoseptoria brevis</name>
    <dbReference type="NCBI Taxonomy" id="1047168"/>
    <lineage>
        <taxon>Eukaryota</taxon>
        <taxon>Fungi</taxon>
        <taxon>Dikarya</taxon>
        <taxon>Ascomycota</taxon>
        <taxon>Pezizomycotina</taxon>
        <taxon>Dothideomycetes</taxon>
        <taxon>Dothideomycetidae</taxon>
        <taxon>Mycosphaerellales</taxon>
        <taxon>Mycosphaerellaceae</taxon>
        <taxon>Zymoseptoria</taxon>
    </lineage>
</organism>
<dbReference type="Proteomes" id="UP000033647">
    <property type="component" value="Unassembled WGS sequence"/>
</dbReference>
<evidence type="ECO:0000313" key="3">
    <source>
        <dbReference type="EMBL" id="KJX96583.1"/>
    </source>
</evidence>
<feature type="region of interest" description="Disordered" evidence="1">
    <location>
        <begin position="199"/>
        <end position="220"/>
    </location>
</feature>
<sequence length="220" mass="24005">MEATSNSAAARTPIDGGADLNSTSTTTKNTTSATDGGSIETKQQLSKDITAIIKKSNLRNNYPTAVASKAISTSDQSQSSLMALPPEIRNNIWENTLKVHAWNKYGVHIVFADFPKEKNKKMAPFHQPTDPQRRPNSVLSLLRTCCAINTEALPLFYTLNHLWIRGHYVSSSLPTTTSRGGMQPGIFCGIGHARVGLSPDQQSTSITRQTSGILQSIRRH</sequence>
<feature type="compositionally biased region" description="Polar residues" evidence="1">
    <location>
        <begin position="199"/>
        <end position="214"/>
    </location>
</feature>
<dbReference type="EMBL" id="LAFY01000605">
    <property type="protein sequence ID" value="KJX96583.1"/>
    <property type="molecule type" value="Genomic_DNA"/>
</dbReference>
<dbReference type="AlphaFoldDB" id="A0A0F4GH35"/>
<feature type="region of interest" description="Disordered" evidence="1">
    <location>
        <begin position="1"/>
        <end position="39"/>
    </location>
</feature>
<evidence type="ECO:0000256" key="1">
    <source>
        <dbReference type="SAM" id="MobiDB-lite"/>
    </source>
</evidence>
<comment type="caution">
    <text evidence="3">The sequence shown here is derived from an EMBL/GenBank/DDBJ whole genome shotgun (WGS) entry which is preliminary data.</text>
</comment>
<gene>
    <name evidence="3" type="ORF">TI39_contig613g00028</name>
</gene>
<protein>
    <recommendedName>
        <fullName evidence="2">DUF7730 domain-containing protein</fullName>
    </recommendedName>
</protein>
<dbReference type="PANTHER" id="PTHR38790">
    <property type="entry name" value="2EXR DOMAIN-CONTAINING PROTEIN-RELATED"/>
    <property type="match status" value="1"/>
</dbReference>
<evidence type="ECO:0000259" key="2">
    <source>
        <dbReference type="Pfam" id="PF24864"/>
    </source>
</evidence>
<reference evidence="3 4" key="1">
    <citation type="submission" date="2015-03" db="EMBL/GenBank/DDBJ databases">
        <title>RNA-seq based gene annotation and comparative genomics of four Zymoseptoria species reveal species-specific pathogenicity related genes and transposable element activity.</title>
        <authorList>
            <person name="Grandaubert J."/>
            <person name="Bhattacharyya A."/>
            <person name="Stukenbrock E.H."/>
        </authorList>
    </citation>
    <scope>NUCLEOTIDE SEQUENCE [LARGE SCALE GENOMIC DNA]</scope>
    <source>
        <strain evidence="3 4">Zb18110</strain>
    </source>
</reference>
<feature type="domain" description="DUF7730" evidence="2">
    <location>
        <begin position="75"/>
        <end position="164"/>
    </location>
</feature>
<proteinExistence type="predicted"/>
<name>A0A0F4GH35_9PEZI</name>
<evidence type="ECO:0000313" key="4">
    <source>
        <dbReference type="Proteomes" id="UP000033647"/>
    </source>
</evidence>
<feature type="compositionally biased region" description="Low complexity" evidence="1">
    <location>
        <begin position="22"/>
        <end position="34"/>
    </location>
</feature>
<accession>A0A0F4GH35</accession>
<keyword evidence="4" id="KW-1185">Reference proteome</keyword>
<dbReference type="InterPro" id="IPR056632">
    <property type="entry name" value="DUF7730"/>
</dbReference>